<dbReference type="GO" id="GO:0046872">
    <property type="term" value="F:metal ion binding"/>
    <property type="evidence" value="ECO:0007669"/>
    <property type="project" value="UniProtKB-KW"/>
</dbReference>
<evidence type="ECO:0000313" key="7">
    <source>
        <dbReference type="EMBL" id="GGZ28336.1"/>
    </source>
</evidence>
<dbReference type="InterPro" id="IPR013785">
    <property type="entry name" value="Aldolase_TIM"/>
</dbReference>
<evidence type="ECO:0000259" key="5">
    <source>
        <dbReference type="Pfam" id="PF04055"/>
    </source>
</evidence>
<dbReference type="SUPFAM" id="SSF102114">
    <property type="entry name" value="Radical SAM enzymes"/>
    <property type="match status" value="1"/>
</dbReference>
<dbReference type="Pfam" id="PF13186">
    <property type="entry name" value="SPASM"/>
    <property type="match status" value="1"/>
</dbReference>
<reference evidence="7" key="1">
    <citation type="journal article" date="2014" name="Int. J. Syst. Evol. Microbiol.">
        <title>Complete genome sequence of Corynebacterium casei LMG S-19264T (=DSM 44701T), isolated from a smear-ripened cheese.</title>
        <authorList>
            <consortium name="US DOE Joint Genome Institute (JGI-PGF)"/>
            <person name="Walter F."/>
            <person name="Albersmeier A."/>
            <person name="Kalinowski J."/>
            <person name="Ruckert C."/>
        </authorList>
    </citation>
    <scope>NUCLEOTIDE SEQUENCE</scope>
    <source>
        <strain evidence="7">JCM 4988</strain>
    </source>
</reference>
<dbReference type="GO" id="GO:0051536">
    <property type="term" value="F:iron-sulfur cluster binding"/>
    <property type="evidence" value="ECO:0007669"/>
    <property type="project" value="UniProtKB-KW"/>
</dbReference>
<dbReference type="Gene3D" id="3.20.20.70">
    <property type="entry name" value="Aldolase class I"/>
    <property type="match status" value="1"/>
</dbReference>
<evidence type="ECO:0000313" key="8">
    <source>
        <dbReference type="Proteomes" id="UP000630936"/>
    </source>
</evidence>
<feature type="domain" description="4Fe4S-binding SPASM" evidence="6">
    <location>
        <begin position="279"/>
        <end position="339"/>
    </location>
</feature>
<gene>
    <name evidence="7" type="ORF">GCM10010387_22220</name>
</gene>
<dbReference type="Pfam" id="PF04055">
    <property type="entry name" value="Radical_SAM"/>
    <property type="match status" value="1"/>
</dbReference>
<dbReference type="GO" id="GO:0003824">
    <property type="term" value="F:catalytic activity"/>
    <property type="evidence" value="ECO:0007669"/>
    <property type="project" value="InterPro"/>
</dbReference>
<evidence type="ECO:0000259" key="6">
    <source>
        <dbReference type="Pfam" id="PF13186"/>
    </source>
</evidence>
<keyword evidence="4" id="KW-0411">Iron-sulfur</keyword>
<comment type="caution">
    <text evidence="7">The sequence shown here is derived from an EMBL/GenBank/DDBJ whole genome shotgun (WGS) entry which is preliminary data.</text>
</comment>
<dbReference type="SFLD" id="SFLDS00029">
    <property type="entry name" value="Radical_SAM"/>
    <property type="match status" value="1"/>
</dbReference>
<evidence type="ECO:0008006" key="9">
    <source>
        <dbReference type="Google" id="ProtNLM"/>
    </source>
</evidence>
<keyword evidence="8" id="KW-1185">Reference proteome</keyword>
<reference evidence="7" key="2">
    <citation type="submission" date="2020-09" db="EMBL/GenBank/DDBJ databases">
        <authorList>
            <person name="Sun Q."/>
            <person name="Ohkuma M."/>
        </authorList>
    </citation>
    <scope>NUCLEOTIDE SEQUENCE</scope>
    <source>
        <strain evidence="7">JCM 4988</strain>
    </source>
</reference>
<keyword evidence="2" id="KW-0479">Metal-binding</keyword>
<dbReference type="AlphaFoldDB" id="A0A918Q1P5"/>
<organism evidence="7 8">
    <name type="scientific">Streptomyces inusitatus</name>
    <dbReference type="NCBI Taxonomy" id="68221"/>
    <lineage>
        <taxon>Bacteria</taxon>
        <taxon>Bacillati</taxon>
        <taxon>Actinomycetota</taxon>
        <taxon>Actinomycetes</taxon>
        <taxon>Kitasatosporales</taxon>
        <taxon>Streptomycetaceae</taxon>
        <taxon>Streptomyces</taxon>
    </lineage>
</organism>
<evidence type="ECO:0000256" key="1">
    <source>
        <dbReference type="ARBA" id="ARBA00022691"/>
    </source>
</evidence>
<dbReference type="SFLD" id="SFLDF00365">
    <property type="entry name" value="thuricin_CD_(TrnCD-like)"/>
    <property type="match status" value="1"/>
</dbReference>
<evidence type="ECO:0000256" key="3">
    <source>
        <dbReference type="ARBA" id="ARBA00023004"/>
    </source>
</evidence>
<keyword evidence="1" id="KW-0949">S-adenosyl-L-methionine</keyword>
<dbReference type="InterPro" id="IPR050377">
    <property type="entry name" value="Radical_SAM_PqqE_MftC-like"/>
</dbReference>
<dbReference type="SFLD" id="SFLDG01067">
    <property type="entry name" value="SPASM/twitch_domain_containing"/>
    <property type="match status" value="1"/>
</dbReference>
<name>A0A918Q1P5_9ACTN</name>
<dbReference type="Proteomes" id="UP000630936">
    <property type="component" value="Unassembled WGS sequence"/>
</dbReference>
<dbReference type="CDD" id="cd01335">
    <property type="entry name" value="Radical_SAM"/>
    <property type="match status" value="1"/>
</dbReference>
<dbReference type="SFLD" id="SFLDG01386">
    <property type="entry name" value="main_SPASM_domain-containing"/>
    <property type="match status" value="1"/>
</dbReference>
<proteinExistence type="predicted"/>
<dbReference type="InterPro" id="IPR023885">
    <property type="entry name" value="4Fe4S-binding_SPASM_dom"/>
</dbReference>
<dbReference type="SFLD" id="SFLDG01216">
    <property type="entry name" value="thioether_bond_formation_requi"/>
    <property type="match status" value="1"/>
</dbReference>
<dbReference type="CDD" id="cd21109">
    <property type="entry name" value="SPASM"/>
    <property type="match status" value="1"/>
</dbReference>
<keyword evidence="3" id="KW-0408">Iron</keyword>
<sequence>MTGPARRPQLTPECRLGECQLCPGPQEIRLPHQTAAETPVHTIRCTHTCHQPPAQPGGNGRGRLTKREGHCLMNPAVLPPIPPLQLKFAWLEVTGFCNLECTHCYADSSPKGTHGTMAVDDWKDTIDQLADMGVESVQFIGGEPCLYPHLAELIDHVRTRSITGIEVFSNLTQVSDSLWETFVKQRVDLATSYYSDTAAEHDTVTTRRGSHTRTRANIQKAKELGLAIRGATVQVQPDQRGPAAHQDLQALGVNDLSGDRQRPVGRASMGAKPTPADLCGHCAQGRLAISPNGDVWPCTMGRSITVGNIREAPLSAIWNGTEMETARTQIEQATTQVCAAGPVCLPACGPCLPSKAIPDYRRSLPSS</sequence>
<dbReference type="EMBL" id="BMWG01000004">
    <property type="protein sequence ID" value="GGZ28336.1"/>
    <property type="molecule type" value="Genomic_DNA"/>
</dbReference>
<dbReference type="InterPro" id="IPR007197">
    <property type="entry name" value="rSAM"/>
</dbReference>
<dbReference type="PANTHER" id="PTHR11228">
    <property type="entry name" value="RADICAL SAM DOMAIN PROTEIN"/>
    <property type="match status" value="1"/>
</dbReference>
<evidence type="ECO:0000256" key="4">
    <source>
        <dbReference type="ARBA" id="ARBA00023014"/>
    </source>
</evidence>
<accession>A0A918Q1P5</accession>
<evidence type="ECO:0000256" key="2">
    <source>
        <dbReference type="ARBA" id="ARBA00022723"/>
    </source>
</evidence>
<feature type="domain" description="Radical SAM core" evidence="5">
    <location>
        <begin position="92"/>
        <end position="227"/>
    </location>
</feature>
<dbReference type="PANTHER" id="PTHR11228:SF7">
    <property type="entry name" value="PQQA PEPTIDE CYCLASE"/>
    <property type="match status" value="1"/>
</dbReference>
<protein>
    <recommendedName>
        <fullName evidence="9">Radical SAM protein</fullName>
    </recommendedName>
</protein>
<dbReference type="InterPro" id="IPR058240">
    <property type="entry name" value="rSAM_sf"/>
</dbReference>